<proteinExistence type="inferred from homology"/>
<organism evidence="7 8">
    <name type="scientific">Phialocephala subalpina</name>
    <dbReference type="NCBI Taxonomy" id="576137"/>
    <lineage>
        <taxon>Eukaryota</taxon>
        <taxon>Fungi</taxon>
        <taxon>Dikarya</taxon>
        <taxon>Ascomycota</taxon>
        <taxon>Pezizomycotina</taxon>
        <taxon>Leotiomycetes</taxon>
        <taxon>Helotiales</taxon>
        <taxon>Mollisiaceae</taxon>
        <taxon>Phialocephala</taxon>
        <taxon>Phialocephala fortinii species complex</taxon>
    </lineage>
</organism>
<dbReference type="GO" id="GO:0006887">
    <property type="term" value="P:exocytosis"/>
    <property type="evidence" value="ECO:0007669"/>
    <property type="project" value="TreeGrafter"/>
</dbReference>
<dbReference type="GO" id="GO:0006906">
    <property type="term" value="P:vesicle fusion"/>
    <property type="evidence" value="ECO:0007669"/>
    <property type="project" value="TreeGrafter"/>
</dbReference>
<evidence type="ECO:0000259" key="6">
    <source>
        <dbReference type="PROSITE" id="PS50192"/>
    </source>
</evidence>
<sequence>MKKFGFSKKSEGGDEDSLKASLFSSRSSKNASPAPAASNPYAQQPAADPYAQDNNKYANMGSVGPSGPSPYQAARQNYGLPGGPGAVRGGGLPSGPGAARGGYGGAAAVDRTPAANGGGYGADKYGSGGGYGSNRYDAAPSYGADSGSKYGPGGYGGLGRTNSNDTTTTDDNRDALFGGAKDRYAQKSALPPSNGRPGGGYTAESGASGGSGYGAYGEERQLTAEEEEEEDVAATKQQIRFMKQEDVSSTRNALRIAAQAEETGRATLARLGAQGERIHNTEKNLDLAANHNRVAEEKAKELKTLNKSMFAVHVSNPFTAKSRRAARDDEIIEKHRSEREQRDQTRQAAFGTQQRMERAFSELQPGDVGYRAPQTKASLAERSKYQFEADSEDDEMENEIDSNLDALGHAAGRLNALARATGKEVDEQNKHIDRIIQKSDRVDDQIAMNRARLDRIR</sequence>
<keyword evidence="2" id="KW-0813">Transport</keyword>
<dbReference type="SMART" id="SM00397">
    <property type="entry name" value="t_SNARE"/>
    <property type="match status" value="2"/>
</dbReference>
<keyword evidence="8" id="KW-1185">Reference proteome</keyword>
<dbReference type="STRING" id="576137.A0A1L7WCL6"/>
<evidence type="ECO:0000256" key="2">
    <source>
        <dbReference type="ARBA" id="ARBA00022448"/>
    </source>
</evidence>
<name>A0A1L7WCL6_9HELO</name>
<evidence type="ECO:0000256" key="3">
    <source>
        <dbReference type="ARBA" id="ARBA00022927"/>
    </source>
</evidence>
<dbReference type="CDD" id="cd15886">
    <property type="entry name" value="SNARE_SEC9N"/>
    <property type="match status" value="1"/>
</dbReference>
<accession>A0A1L7WCL6</accession>
<dbReference type="CDD" id="cd15857">
    <property type="entry name" value="SNARE_SEC9C"/>
    <property type="match status" value="1"/>
</dbReference>
<dbReference type="Gene3D" id="1.20.5.110">
    <property type="match status" value="2"/>
</dbReference>
<reference evidence="7 8" key="1">
    <citation type="submission" date="2016-03" db="EMBL/GenBank/DDBJ databases">
        <authorList>
            <person name="Ploux O."/>
        </authorList>
    </citation>
    <scope>NUCLEOTIDE SEQUENCE [LARGE SCALE GENOMIC DNA]</scope>
    <source>
        <strain evidence="7 8">UAMH 11012</strain>
    </source>
</reference>
<gene>
    <name evidence="7" type="ORF">PAC_00426</name>
</gene>
<dbReference type="GO" id="GO:0031201">
    <property type="term" value="C:SNARE complex"/>
    <property type="evidence" value="ECO:0007669"/>
    <property type="project" value="TreeGrafter"/>
</dbReference>
<dbReference type="PROSITE" id="PS50192">
    <property type="entry name" value="T_SNARE"/>
    <property type="match status" value="1"/>
</dbReference>
<protein>
    <recommendedName>
        <fullName evidence="4">Protein transport protein SEC9</fullName>
    </recommendedName>
</protein>
<comment type="similarity">
    <text evidence="1">Belongs to the SNAP-25 family.</text>
</comment>
<dbReference type="PANTHER" id="PTHR19305">
    <property type="entry name" value="SYNAPTOSOMAL ASSOCIATED PROTEIN"/>
    <property type="match status" value="1"/>
</dbReference>
<feature type="compositionally biased region" description="Gly residues" evidence="5">
    <location>
        <begin position="150"/>
        <end position="159"/>
    </location>
</feature>
<feature type="compositionally biased region" description="Gly residues" evidence="5">
    <location>
        <begin position="80"/>
        <end position="103"/>
    </location>
</feature>
<feature type="compositionally biased region" description="Basic and acidic residues" evidence="5">
    <location>
        <begin position="170"/>
        <end position="185"/>
    </location>
</feature>
<dbReference type="GO" id="GO:0019905">
    <property type="term" value="F:syntaxin binding"/>
    <property type="evidence" value="ECO:0007669"/>
    <property type="project" value="TreeGrafter"/>
</dbReference>
<evidence type="ECO:0000313" key="8">
    <source>
        <dbReference type="Proteomes" id="UP000184330"/>
    </source>
</evidence>
<dbReference type="GO" id="GO:0005886">
    <property type="term" value="C:plasma membrane"/>
    <property type="evidence" value="ECO:0007669"/>
    <property type="project" value="TreeGrafter"/>
</dbReference>
<feature type="compositionally biased region" description="Low complexity" evidence="5">
    <location>
        <begin position="19"/>
        <end position="53"/>
    </location>
</feature>
<dbReference type="SUPFAM" id="SSF58038">
    <property type="entry name" value="SNARE fusion complex"/>
    <property type="match status" value="2"/>
</dbReference>
<evidence type="ECO:0000256" key="5">
    <source>
        <dbReference type="SAM" id="MobiDB-lite"/>
    </source>
</evidence>
<dbReference type="PANTHER" id="PTHR19305:SF9">
    <property type="entry name" value="SYNAPTOSOMAL-ASSOCIATED PROTEIN 29"/>
    <property type="match status" value="1"/>
</dbReference>
<keyword evidence="3" id="KW-0653">Protein transport</keyword>
<dbReference type="OrthoDB" id="18679at2759"/>
<dbReference type="GO" id="GO:0005484">
    <property type="term" value="F:SNAP receptor activity"/>
    <property type="evidence" value="ECO:0007669"/>
    <property type="project" value="TreeGrafter"/>
</dbReference>
<evidence type="ECO:0000256" key="4">
    <source>
        <dbReference type="ARBA" id="ARBA00072549"/>
    </source>
</evidence>
<dbReference type="AlphaFoldDB" id="A0A1L7WCL6"/>
<feature type="region of interest" description="Disordered" evidence="5">
    <location>
        <begin position="139"/>
        <end position="235"/>
    </location>
</feature>
<feature type="domain" description="T-SNARE coiled-coil homology" evidence="6">
    <location>
        <begin position="394"/>
        <end position="456"/>
    </location>
</feature>
<dbReference type="GO" id="GO:0015031">
    <property type="term" value="P:protein transport"/>
    <property type="evidence" value="ECO:0007669"/>
    <property type="project" value="UniProtKB-KW"/>
</dbReference>
<evidence type="ECO:0000256" key="1">
    <source>
        <dbReference type="ARBA" id="ARBA00009480"/>
    </source>
</evidence>
<dbReference type="InterPro" id="IPR000727">
    <property type="entry name" value="T_SNARE_dom"/>
</dbReference>
<feature type="region of interest" description="Disordered" evidence="5">
    <location>
        <begin position="1"/>
        <end position="103"/>
    </location>
</feature>
<dbReference type="EMBL" id="FJOG01000001">
    <property type="protein sequence ID" value="CZR50553.1"/>
    <property type="molecule type" value="Genomic_DNA"/>
</dbReference>
<feature type="compositionally biased region" description="Gly residues" evidence="5">
    <location>
        <begin position="196"/>
        <end position="215"/>
    </location>
</feature>
<dbReference type="FunFam" id="1.20.5.110:FF:000043">
    <property type="entry name" value="Protein transport protein sec9"/>
    <property type="match status" value="1"/>
</dbReference>
<evidence type="ECO:0000313" key="7">
    <source>
        <dbReference type="EMBL" id="CZR50553.1"/>
    </source>
</evidence>
<feature type="compositionally biased region" description="Basic and acidic residues" evidence="5">
    <location>
        <begin position="8"/>
        <end position="18"/>
    </location>
</feature>
<dbReference type="FunFam" id="1.20.5.110:FF:000048">
    <property type="entry name" value="Protein transport protein SEC9"/>
    <property type="match status" value="1"/>
</dbReference>
<dbReference type="Proteomes" id="UP000184330">
    <property type="component" value="Unassembled WGS sequence"/>
</dbReference>